<comment type="caution">
    <text evidence="9">The sequence shown here is derived from an EMBL/GenBank/DDBJ whole genome shotgun (WGS) entry which is preliminary data.</text>
</comment>
<evidence type="ECO:0000256" key="7">
    <source>
        <dbReference type="SAM" id="MobiDB-lite"/>
    </source>
</evidence>
<evidence type="ECO:0000259" key="8">
    <source>
        <dbReference type="PROSITE" id="PS50928"/>
    </source>
</evidence>
<organism evidence="9 10">
    <name type="scientific">Pseudalkalibacillus berkeleyi</name>
    <dbReference type="NCBI Taxonomy" id="1069813"/>
    <lineage>
        <taxon>Bacteria</taxon>
        <taxon>Bacillati</taxon>
        <taxon>Bacillota</taxon>
        <taxon>Bacilli</taxon>
        <taxon>Bacillales</taxon>
        <taxon>Fictibacillaceae</taxon>
        <taxon>Pseudalkalibacillus</taxon>
    </lineage>
</organism>
<feature type="transmembrane region" description="Helical" evidence="6">
    <location>
        <begin position="210"/>
        <end position="235"/>
    </location>
</feature>
<keyword evidence="4 6" id="KW-1133">Transmembrane helix</keyword>
<feature type="transmembrane region" description="Helical" evidence="6">
    <location>
        <begin position="81"/>
        <end position="107"/>
    </location>
</feature>
<feature type="domain" description="ABC transmembrane type-1" evidence="8">
    <location>
        <begin position="81"/>
        <end position="293"/>
    </location>
</feature>
<evidence type="ECO:0000313" key="9">
    <source>
        <dbReference type="EMBL" id="MCF6139623.1"/>
    </source>
</evidence>
<keyword evidence="3 6" id="KW-0812">Transmembrane</keyword>
<dbReference type="RefSeq" id="WP_236339268.1">
    <property type="nucleotide sequence ID" value="NZ_JAKIJS010000007.1"/>
</dbReference>
<evidence type="ECO:0000256" key="4">
    <source>
        <dbReference type="ARBA" id="ARBA00022989"/>
    </source>
</evidence>
<evidence type="ECO:0000256" key="2">
    <source>
        <dbReference type="ARBA" id="ARBA00022448"/>
    </source>
</evidence>
<feature type="transmembrane region" description="Helical" evidence="6">
    <location>
        <begin position="119"/>
        <end position="137"/>
    </location>
</feature>
<proteinExistence type="inferred from homology"/>
<dbReference type="PROSITE" id="PS50928">
    <property type="entry name" value="ABC_TM1"/>
    <property type="match status" value="1"/>
</dbReference>
<evidence type="ECO:0000256" key="1">
    <source>
        <dbReference type="ARBA" id="ARBA00004141"/>
    </source>
</evidence>
<evidence type="ECO:0000256" key="5">
    <source>
        <dbReference type="ARBA" id="ARBA00023136"/>
    </source>
</evidence>
<feature type="transmembrane region" description="Helical" evidence="6">
    <location>
        <begin position="7"/>
        <end position="30"/>
    </location>
</feature>
<dbReference type="Gene3D" id="1.10.3720.10">
    <property type="entry name" value="MetI-like"/>
    <property type="match status" value="1"/>
</dbReference>
<comment type="similarity">
    <text evidence="6">Belongs to the binding-protein-dependent transport system permease family.</text>
</comment>
<evidence type="ECO:0000313" key="10">
    <source>
        <dbReference type="Proteomes" id="UP001649381"/>
    </source>
</evidence>
<keyword evidence="5 6" id="KW-0472">Membrane</keyword>
<feature type="transmembrane region" description="Helical" evidence="6">
    <location>
        <begin position="270"/>
        <end position="293"/>
    </location>
</feature>
<reference evidence="9 10" key="1">
    <citation type="submission" date="2022-01" db="EMBL/GenBank/DDBJ databases">
        <title>Alkalihalobacillus sp. EGI L200015, a novel bacterium isolated from a salt lake sediment.</title>
        <authorList>
            <person name="Gao L."/>
            <person name="Fang B.-Z."/>
            <person name="Li W.-J."/>
        </authorList>
    </citation>
    <scope>NUCLEOTIDE SEQUENCE [LARGE SCALE GENOMIC DNA]</scope>
    <source>
        <strain evidence="9 10">KCTC 12718</strain>
    </source>
</reference>
<name>A0ABS9H6W8_9BACL</name>
<dbReference type="EMBL" id="JAKIJS010000007">
    <property type="protein sequence ID" value="MCF6139623.1"/>
    <property type="molecule type" value="Genomic_DNA"/>
</dbReference>
<dbReference type="InterPro" id="IPR000515">
    <property type="entry name" value="MetI-like"/>
</dbReference>
<comment type="subcellular location">
    <subcellularLocation>
        <location evidence="6">Cell membrane</location>
        <topology evidence="6">Multi-pass membrane protein</topology>
    </subcellularLocation>
    <subcellularLocation>
        <location evidence="1">Membrane</location>
        <topology evidence="1">Multi-pass membrane protein</topology>
    </subcellularLocation>
</comment>
<dbReference type="InterPro" id="IPR035906">
    <property type="entry name" value="MetI-like_sf"/>
</dbReference>
<gene>
    <name evidence="9" type="ORF">L2716_18065</name>
</gene>
<feature type="compositionally biased region" description="Polar residues" evidence="7">
    <location>
        <begin position="310"/>
        <end position="333"/>
    </location>
</feature>
<evidence type="ECO:0000256" key="6">
    <source>
        <dbReference type="RuleBase" id="RU363032"/>
    </source>
</evidence>
<dbReference type="PANTHER" id="PTHR43839:SF3">
    <property type="entry name" value="OLIGOPEPTIDE ABC TRANSPORTER, PERMEASE PROTEIN"/>
    <property type="match status" value="1"/>
</dbReference>
<dbReference type="PANTHER" id="PTHR43839">
    <property type="entry name" value="OPPC IN A BINDING PROTEIN-DEPENDENT TRANSPORT SYSTEM"/>
    <property type="match status" value="1"/>
</dbReference>
<protein>
    <submittedName>
        <fullName evidence="9">ABC transporter permease subunit</fullName>
    </submittedName>
</protein>
<feature type="region of interest" description="Disordered" evidence="7">
    <location>
        <begin position="310"/>
        <end position="346"/>
    </location>
</feature>
<dbReference type="Pfam" id="PF00528">
    <property type="entry name" value="BPD_transp_1"/>
    <property type="match status" value="1"/>
</dbReference>
<keyword evidence="10" id="KW-1185">Reference proteome</keyword>
<feature type="transmembrane region" description="Helical" evidence="6">
    <location>
        <begin position="152"/>
        <end position="171"/>
    </location>
</feature>
<dbReference type="SUPFAM" id="SSF161098">
    <property type="entry name" value="MetI-like"/>
    <property type="match status" value="1"/>
</dbReference>
<dbReference type="Proteomes" id="UP001649381">
    <property type="component" value="Unassembled WGS sequence"/>
</dbReference>
<keyword evidence="2 6" id="KW-0813">Transport</keyword>
<sequence length="346" mass="39894">MRLFKNTYFLIGFLFLFTLIATSFLHTFVWDNHVAQTQVLYEKGRAIEAAPLSPSLDIPLGTNNLGFHFTHMISIGAKYTIGFAIIIATIRLLTSLVFGILYGAYLYRFRRYITWFVDVFNYVPVTLLALFILTPFLVENFNGFAYTFWERVGIEVVILAFLAVPTTSILIGNELGRIYNHEFIDGAKVVGGSRLHILWKHVRPHIQPQLWIIFMQQLVQTMLVLAHLGFFKVFFGGTNISFDPNWPDPPQSMSYEWSGLIGNGVRYITVYPWIVLVPIVFFALTILSMNFMLEGMKSVTENWRVKFSTDESSAPNYSKNPSPEKQFTPLKNHTNQRRELRLNHKE</sequence>
<accession>A0ABS9H6W8</accession>
<dbReference type="CDD" id="cd06261">
    <property type="entry name" value="TM_PBP2"/>
    <property type="match status" value="1"/>
</dbReference>
<evidence type="ECO:0000256" key="3">
    <source>
        <dbReference type="ARBA" id="ARBA00022692"/>
    </source>
</evidence>
<feature type="compositionally biased region" description="Basic and acidic residues" evidence="7">
    <location>
        <begin position="336"/>
        <end position="346"/>
    </location>
</feature>